<feature type="transmembrane region" description="Helical" evidence="11">
    <location>
        <begin position="137"/>
        <end position="156"/>
    </location>
</feature>
<dbReference type="STRING" id="631362.Thi970DRAFT_04921"/>
<keyword evidence="9 11" id="KW-0472">Membrane</keyword>
<dbReference type="AlphaFoldDB" id="H8Z8J7"/>
<evidence type="ECO:0000256" key="7">
    <source>
        <dbReference type="ARBA" id="ARBA00022989"/>
    </source>
</evidence>
<dbReference type="eggNOG" id="COG2981">
    <property type="taxonomic scope" value="Bacteria"/>
</dbReference>
<keyword evidence="13" id="KW-1185">Reference proteome</keyword>
<dbReference type="OrthoDB" id="5292355at2"/>
<dbReference type="PANTHER" id="PTHR37468">
    <property type="entry name" value="SULFATE TRANSPORTER CYSZ"/>
    <property type="match status" value="1"/>
</dbReference>
<feature type="transmembrane region" description="Helical" evidence="11">
    <location>
        <begin position="200"/>
        <end position="222"/>
    </location>
</feature>
<dbReference type="InterPro" id="IPR022985">
    <property type="entry name" value="Sulfate_CysZ"/>
</dbReference>
<feature type="transmembrane region" description="Helical" evidence="11">
    <location>
        <begin position="27"/>
        <end position="50"/>
    </location>
</feature>
<evidence type="ECO:0000256" key="3">
    <source>
        <dbReference type="ARBA" id="ARBA00022475"/>
    </source>
</evidence>
<dbReference type="GO" id="GO:0009675">
    <property type="term" value="F:high-affinity sulfate:proton symporter activity"/>
    <property type="evidence" value="ECO:0007669"/>
    <property type="project" value="TreeGrafter"/>
</dbReference>
<comment type="function">
    <text evidence="11">High affinity, high specificity proton-dependent sulfate transporter, which mediates sulfate uptake. Provides the sulfur source for the cysteine synthesis pathway.</text>
</comment>
<keyword evidence="7 11" id="KW-1133">Transmembrane helix</keyword>
<feature type="transmembrane region" description="Helical" evidence="11">
    <location>
        <begin position="70"/>
        <end position="96"/>
    </location>
</feature>
<dbReference type="RefSeq" id="WP_009151631.1">
    <property type="nucleotide sequence ID" value="NZ_CP121471.1"/>
</dbReference>
<evidence type="ECO:0000313" key="12">
    <source>
        <dbReference type="EMBL" id="EIC19402.1"/>
    </source>
</evidence>
<evidence type="ECO:0000256" key="2">
    <source>
        <dbReference type="ARBA" id="ARBA00022448"/>
    </source>
</evidence>
<evidence type="ECO:0000256" key="11">
    <source>
        <dbReference type="HAMAP-Rule" id="MF_00468"/>
    </source>
</evidence>
<keyword evidence="5 11" id="KW-0028">Amino-acid biosynthesis</keyword>
<evidence type="ECO:0000256" key="9">
    <source>
        <dbReference type="ARBA" id="ARBA00023136"/>
    </source>
</evidence>
<evidence type="ECO:0000256" key="5">
    <source>
        <dbReference type="ARBA" id="ARBA00022605"/>
    </source>
</evidence>
<dbReference type="EMBL" id="JH603171">
    <property type="protein sequence ID" value="EIC19402.1"/>
    <property type="molecule type" value="Genomic_DNA"/>
</dbReference>
<keyword evidence="8 11" id="KW-0764">Sulfate transport</keyword>
<comment type="similarity">
    <text evidence="11">Belongs to the CysZ family.</text>
</comment>
<protein>
    <recommendedName>
        <fullName evidence="11">Sulfate transporter CysZ</fullName>
    </recommendedName>
</protein>
<evidence type="ECO:0000256" key="8">
    <source>
        <dbReference type="ARBA" id="ARBA00023032"/>
    </source>
</evidence>
<keyword evidence="4 11" id="KW-0997">Cell inner membrane</keyword>
<dbReference type="InterPro" id="IPR059112">
    <property type="entry name" value="CysZ/EI24"/>
</dbReference>
<evidence type="ECO:0000313" key="13">
    <source>
        <dbReference type="Proteomes" id="UP000002964"/>
    </source>
</evidence>
<dbReference type="Pfam" id="PF07264">
    <property type="entry name" value="EI24"/>
    <property type="match status" value="1"/>
</dbReference>
<accession>H8Z8J7</accession>
<dbReference type="Proteomes" id="UP000002964">
    <property type="component" value="Unassembled WGS sequence"/>
</dbReference>
<reference evidence="13" key="1">
    <citation type="submission" date="2011-06" db="EMBL/GenBank/DDBJ databases">
        <authorList>
            <consortium name="US DOE Joint Genome Institute (JGI-PGF)"/>
            <person name="Lucas S."/>
            <person name="Han J."/>
            <person name="Lapidus A."/>
            <person name="Cheng J.-F."/>
            <person name="Goodwin L."/>
            <person name="Pitluck S."/>
            <person name="Peters L."/>
            <person name="Land M.L."/>
            <person name="Hauser L."/>
            <person name="Vogl K."/>
            <person name="Liu Z."/>
            <person name="Overmann J."/>
            <person name="Frigaard N.-U."/>
            <person name="Bryant D.A."/>
            <person name="Woyke T.J."/>
        </authorList>
    </citation>
    <scope>NUCLEOTIDE SEQUENCE [LARGE SCALE GENOMIC DNA]</scope>
    <source>
        <strain evidence="13">970</strain>
    </source>
</reference>
<keyword evidence="3 11" id="KW-1003">Cell membrane</keyword>
<evidence type="ECO:0000256" key="10">
    <source>
        <dbReference type="ARBA" id="ARBA00023192"/>
    </source>
</evidence>
<dbReference type="GO" id="GO:0000103">
    <property type="term" value="P:sulfate assimilation"/>
    <property type="evidence" value="ECO:0007669"/>
    <property type="project" value="InterPro"/>
</dbReference>
<dbReference type="PANTHER" id="PTHR37468:SF1">
    <property type="entry name" value="SULFATE TRANSPORTER CYSZ"/>
    <property type="match status" value="1"/>
</dbReference>
<reference evidence="12 13" key="2">
    <citation type="submission" date="2011-11" db="EMBL/GenBank/DDBJ databases">
        <authorList>
            <consortium name="US DOE Joint Genome Institute"/>
            <person name="Lucas S."/>
            <person name="Han J."/>
            <person name="Lapidus A."/>
            <person name="Cheng J.-F."/>
            <person name="Goodwin L."/>
            <person name="Pitluck S."/>
            <person name="Peters L."/>
            <person name="Ovchinnikova G."/>
            <person name="Zhang X."/>
            <person name="Detter J.C."/>
            <person name="Han C."/>
            <person name="Tapia R."/>
            <person name="Land M."/>
            <person name="Hauser L."/>
            <person name="Kyrpides N."/>
            <person name="Ivanova N."/>
            <person name="Pagani I."/>
            <person name="Vogl K."/>
            <person name="Liu Z."/>
            <person name="Overmann J."/>
            <person name="Frigaard N.-U."/>
            <person name="Bryant D."/>
            <person name="Woyke T."/>
        </authorList>
    </citation>
    <scope>NUCLEOTIDE SEQUENCE [LARGE SCALE GENOMIC DNA]</scope>
    <source>
        <strain evidence="12 13">970</strain>
    </source>
</reference>
<evidence type="ECO:0000256" key="6">
    <source>
        <dbReference type="ARBA" id="ARBA00022692"/>
    </source>
</evidence>
<keyword evidence="6 11" id="KW-0812">Transmembrane</keyword>
<dbReference type="HAMAP" id="MF_00468">
    <property type="entry name" value="CysZ"/>
    <property type="match status" value="1"/>
</dbReference>
<evidence type="ECO:0000256" key="4">
    <source>
        <dbReference type="ARBA" id="ARBA00022519"/>
    </source>
</evidence>
<dbReference type="HOGENOM" id="CLU_070331_1_0_6"/>
<sequence length="248" mass="27702">MINHPLTGAGYLLKGARLIARPQLRPFVIIPLIINTLVFVLAIGLGVNQFEHWMELMTAQIPHWLGWLEWLLWPIFVLVLLVLVFYTFTLVANLIAAPFNSLLAEKVEMELTGQVPDTDGSWRKLVAELLPSLFDELIKLVYALALAVPFLLLLLVPVVGPILWLLYTAWMMAVEYGDYPLGNHGLRFREIRQLLGRRRLLSLGFGAATAGMSMVPVLNFLLMPSAVAGATALWVGELKAIRPSTDHE</sequence>
<name>H8Z8J7_9GAMM</name>
<dbReference type="NCBIfam" id="NF003433">
    <property type="entry name" value="PRK04949.1"/>
    <property type="match status" value="1"/>
</dbReference>
<comment type="subcellular location">
    <subcellularLocation>
        <location evidence="11">Cell inner membrane</location>
        <topology evidence="11">Multi-pass membrane protein</topology>
    </subcellularLocation>
    <subcellularLocation>
        <location evidence="1">Membrane</location>
        <topology evidence="1">Multi-pass membrane protein</topology>
    </subcellularLocation>
</comment>
<organism evidence="12 13">
    <name type="scientific">Thiorhodovibrio frisius</name>
    <dbReference type="NCBI Taxonomy" id="631362"/>
    <lineage>
        <taxon>Bacteria</taxon>
        <taxon>Pseudomonadati</taxon>
        <taxon>Pseudomonadota</taxon>
        <taxon>Gammaproteobacteria</taxon>
        <taxon>Chromatiales</taxon>
        <taxon>Chromatiaceae</taxon>
        <taxon>Thiorhodovibrio</taxon>
    </lineage>
</organism>
<proteinExistence type="inferred from homology"/>
<dbReference type="InterPro" id="IPR050480">
    <property type="entry name" value="CysZ-like"/>
</dbReference>
<evidence type="ECO:0000256" key="1">
    <source>
        <dbReference type="ARBA" id="ARBA00004141"/>
    </source>
</evidence>
<dbReference type="GO" id="GO:0005886">
    <property type="term" value="C:plasma membrane"/>
    <property type="evidence" value="ECO:0007669"/>
    <property type="project" value="UniProtKB-SubCell"/>
</dbReference>
<dbReference type="GO" id="GO:0019344">
    <property type="term" value="P:cysteine biosynthetic process"/>
    <property type="evidence" value="ECO:0007669"/>
    <property type="project" value="UniProtKB-UniRule"/>
</dbReference>
<keyword evidence="2 11" id="KW-0813">Transport</keyword>
<keyword evidence="10 11" id="KW-0198">Cysteine biosynthesis</keyword>
<gene>
    <name evidence="11" type="primary">cysZ</name>
    <name evidence="12" type="ORF">Thi970DRAFT_04921</name>
</gene>